<comment type="caution">
    <text evidence="1">The sequence shown here is derived from an EMBL/GenBank/DDBJ whole genome shotgun (WGS) entry which is preliminary data.</text>
</comment>
<protein>
    <submittedName>
        <fullName evidence="1">Uncharacterized protein</fullName>
    </submittedName>
</protein>
<dbReference type="Proteomes" id="UP000839747">
    <property type="component" value="Unassembled WGS sequence"/>
</dbReference>
<dbReference type="Gene3D" id="2.40.128.90">
    <property type="entry name" value="OMPT-like"/>
    <property type="match status" value="1"/>
</dbReference>
<proteinExistence type="predicted"/>
<dbReference type="SUPFAM" id="SSF69917">
    <property type="entry name" value="OMPT-like"/>
    <property type="match status" value="1"/>
</dbReference>
<dbReference type="EMBL" id="AAIYKG010000025">
    <property type="protein sequence ID" value="ECJ4507877.1"/>
    <property type="molecule type" value="Genomic_DNA"/>
</dbReference>
<name>A0A5Y3XDJ4_SALER</name>
<reference evidence="1" key="1">
    <citation type="submission" date="2018-06" db="EMBL/GenBank/DDBJ databases">
        <authorList>
            <person name="Ashton P.M."/>
            <person name="Dallman T."/>
            <person name="Nair S."/>
            <person name="De Pinna E."/>
            <person name="Peters T."/>
            <person name="Grant K."/>
        </authorList>
    </citation>
    <scope>NUCLEOTIDE SEQUENCE [LARGE SCALE GENOMIC DNA]</scope>
    <source>
        <strain evidence="1">318584</strain>
    </source>
</reference>
<dbReference type="InterPro" id="IPR020080">
    <property type="entry name" value="OM_adhesin/peptidase_omptin"/>
</dbReference>
<accession>A0A5Y3XDJ4</accession>
<dbReference type="GO" id="GO:0006508">
    <property type="term" value="P:proteolysis"/>
    <property type="evidence" value="ECO:0007669"/>
    <property type="project" value="InterPro"/>
</dbReference>
<evidence type="ECO:0000313" key="1">
    <source>
        <dbReference type="EMBL" id="ECJ4507877.1"/>
    </source>
</evidence>
<dbReference type="Pfam" id="PF01278">
    <property type="entry name" value="Omptin"/>
    <property type="match status" value="1"/>
</dbReference>
<dbReference type="InterPro" id="IPR053724">
    <property type="entry name" value="OMP_A26_sf"/>
</dbReference>
<sequence length="64" mass="6880">MLVCLVAVQVLARTGSLNGSLSAGFLSGEAREREYEPEEGGHKVSQLKLKYNSVPVIRMTNAAC</sequence>
<dbReference type="GO" id="GO:0004190">
    <property type="term" value="F:aspartic-type endopeptidase activity"/>
    <property type="evidence" value="ECO:0007669"/>
    <property type="project" value="InterPro"/>
</dbReference>
<dbReference type="GO" id="GO:0009279">
    <property type="term" value="C:cell outer membrane"/>
    <property type="evidence" value="ECO:0007669"/>
    <property type="project" value="InterPro"/>
</dbReference>
<organism evidence="1">
    <name type="scientific">Salmonella enterica subsp. salamae</name>
    <dbReference type="NCBI Taxonomy" id="59202"/>
    <lineage>
        <taxon>Bacteria</taxon>
        <taxon>Pseudomonadati</taxon>
        <taxon>Pseudomonadota</taxon>
        <taxon>Gammaproteobacteria</taxon>
        <taxon>Enterobacterales</taxon>
        <taxon>Enterobacteriaceae</taxon>
        <taxon>Salmonella</taxon>
    </lineage>
</organism>
<gene>
    <name evidence="1" type="ORF">DNU24_19810</name>
</gene>
<dbReference type="AlphaFoldDB" id="A0A5Y3XDJ4"/>
<dbReference type="InterPro" id="IPR000036">
    <property type="entry name" value="Peptidase_A26_omptin"/>
</dbReference>